<dbReference type="InterPro" id="IPR050546">
    <property type="entry name" value="Glycosyl_Hydrlase_16"/>
</dbReference>
<evidence type="ECO:0000256" key="1">
    <source>
        <dbReference type="ARBA" id="ARBA00006865"/>
    </source>
</evidence>
<sequence>MKKILLVGLVLFSIFSSSAQLLVDNFEAISLDWENVSCYSDIRANDQKTETNMSDKVLYVQRDAACDNWSGAIYTPETPIAGYNYLHVMMYRNNANQPNLKISDSHPTGGAVDLLPMNEIASYTWQDVVFDISGFGAVDFIMFMVDRTELAETAWMLCDEVLLSNDPTPRVAVEVEGGEDNEENGNNSSLDEVGTGETDGYHLVWADYFNDGTLNMDNWSIEVNGDGGGNSELQYYRAENVSVGDEPNTGKGCLIITAKKENYLGKTATSGRLITKDKMYFTHGKVEASIKFPHTANGLWPAFWMMGNDIGEVGWPRCGEIDIVEMGHKDGITANAQDRYFNGACHWGFYNEQGQYPNYAKASTNSYGMQDDFHLFTLYWDQNELRMYLDQDKYPDVDPYFSMGISDMNGDWAVGNYFHKPCFVLLNLAVGGNFPQIWDINEVTALANGPAYMYVDYVKVYQKGMADETFTHVNTSVDEVNEDTFRCYPNPTCDVFRFNRPAQSIEVVNMMGQVILSCQNVDQIDATEWPVGLYVAKIIVDGNIYSKQIVKK</sequence>
<gene>
    <name evidence="4" type="ORF">IAA73_03255</name>
</gene>
<dbReference type="InterPro" id="IPR000757">
    <property type="entry name" value="Beta-glucanase-like"/>
</dbReference>
<dbReference type="CDD" id="cd08023">
    <property type="entry name" value="GH16_laminarinase_like"/>
    <property type="match status" value="1"/>
</dbReference>
<dbReference type="PANTHER" id="PTHR10963">
    <property type="entry name" value="GLYCOSYL HYDROLASE-RELATED"/>
    <property type="match status" value="1"/>
</dbReference>
<comment type="similarity">
    <text evidence="1">Belongs to the glycosyl hydrolase 16 family.</text>
</comment>
<dbReference type="NCBIfam" id="TIGR04183">
    <property type="entry name" value="Por_Secre_tail"/>
    <property type="match status" value="1"/>
</dbReference>
<evidence type="ECO:0000313" key="4">
    <source>
        <dbReference type="EMBL" id="MBO8459337.1"/>
    </source>
</evidence>
<dbReference type="PANTHER" id="PTHR10963:SF55">
    <property type="entry name" value="GLYCOSIDE HYDROLASE FAMILY 16 PROTEIN"/>
    <property type="match status" value="1"/>
</dbReference>
<dbReference type="SUPFAM" id="SSF49899">
    <property type="entry name" value="Concanavalin A-like lectins/glucanases"/>
    <property type="match status" value="1"/>
</dbReference>
<dbReference type="GO" id="GO:0004553">
    <property type="term" value="F:hydrolase activity, hydrolyzing O-glycosyl compounds"/>
    <property type="evidence" value="ECO:0007669"/>
    <property type="project" value="InterPro"/>
</dbReference>
<dbReference type="InterPro" id="IPR013320">
    <property type="entry name" value="ConA-like_dom_sf"/>
</dbReference>
<dbReference type="Pfam" id="PF00722">
    <property type="entry name" value="Glyco_hydro_16"/>
    <property type="match status" value="1"/>
</dbReference>
<dbReference type="EMBL" id="JADIMG010000033">
    <property type="protein sequence ID" value="MBO8459337.1"/>
    <property type="molecule type" value="Genomic_DNA"/>
</dbReference>
<dbReference type="GO" id="GO:0005975">
    <property type="term" value="P:carbohydrate metabolic process"/>
    <property type="evidence" value="ECO:0007669"/>
    <property type="project" value="InterPro"/>
</dbReference>
<feature type="chain" id="PRO_5039162893" evidence="2">
    <location>
        <begin position="20"/>
        <end position="552"/>
    </location>
</feature>
<evidence type="ECO:0000313" key="5">
    <source>
        <dbReference type="Proteomes" id="UP000823641"/>
    </source>
</evidence>
<feature type="signal peptide" evidence="2">
    <location>
        <begin position="1"/>
        <end position="19"/>
    </location>
</feature>
<comment type="caution">
    <text evidence="4">The sequence shown here is derived from an EMBL/GenBank/DDBJ whole genome shotgun (WGS) entry which is preliminary data.</text>
</comment>
<dbReference type="AlphaFoldDB" id="A0A9D9HS97"/>
<proteinExistence type="inferred from homology"/>
<name>A0A9D9HS97_9BACT</name>
<dbReference type="Pfam" id="PF18962">
    <property type="entry name" value="Por_Secre_tail"/>
    <property type="match status" value="1"/>
</dbReference>
<dbReference type="Proteomes" id="UP000823641">
    <property type="component" value="Unassembled WGS sequence"/>
</dbReference>
<accession>A0A9D9HS97</accession>
<reference evidence="4" key="2">
    <citation type="journal article" date="2021" name="PeerJ">
        <title>Extensive microbial diversity within the chicken gut microbiome revealed by metagenomics and culture.</title>
        <authorList>
            <person name="Gilroy R."/>
            <person name="Ravi A."/>
            <person name="Getino M."/>
            <person name="Pursley I."/>
            <person name="Horton D.L."/>
            <person name="Alikhan N.F."/>
            <person name="Baker D."/>
            <person name="Gharbi K."/>
            <person name="Hall N."/>
            <person name="Watson M."/>
            <person name="Adriaenssens E.M."/>
            <person name="Foster-Nyarko E."/>
            <person name="Jarju S."/>
            <person name="Secka A."/>
            <person name="Antonio M."/>
            <person name="Oren A."/>
            <person name="Chaudhuri R.R."/>
            <person name="La Ragione R."/>
            <person name="Hildebrand F."/>
            <person name="Pallen M.J."/>
        </authorList>
    </citation>
    <scope>NUCLEOTIDE SEQUENCE</scope>
    <source>
        <strain evidence="4">G3-3990</strain>
    </source>
</reference>
<feature type="domain" description="GH16" evidence="3">
    <location>
        <begin position="161"/>
        <end position="466"/>
    </location>
</feature>
<dbReference type="Gene3D" id="2.60.120.200">
    <property type="match status" value="1"/>
</dbReference>
<protein>
    <submittedName>
        <fullName evidence="4">Family 16 glycosylhydrolase</fullName>
    </submittedName>
</protein>
<dbReference type="PROSITE" id="PS51762">
    <property type="entry name" value="GH16_2"/>
    <property type="match status" value="1"/>
</dbReference>
<reference evidence="4" key="1">
    <citation type="submission" date="2020-10" db="EMBL/GenBank/DDBJ databases">
        <authorList>
            <person name="Gilroy R."/>
        </authorList>
    </citation>
    <scope>NUCLEOTIDE SEQUENCE</scope>
    <source>
        <strain evidence="4">G3-3990</strain>
    </source>
</reference>
<keyword evidence="2" id="KW-0732">Signal</keyword>
<organism evidence="4 5">
    <name type="scientific">Candidatus Gallipaludibacter merdavium</name>
    <dbReference type="NCBI Taxonomy" id="2840839"/>
    <lineage>
        <taxon>Bacteria</taxon>
        <taxon>Pseudomonadati</taxon>
        <taxon>Bacteroidota</taxon>
        <taxon>Bacteroidia</taxon>
        <taxon>Bacteroidales</taxon>
        <taxon>Candidatus Gallipaludibacter</taxon>
    </lineage>
</organism>
<evidence type="ECO:0000256" key="2">
    <source>
        <dbReference type="SAM" id="SignalP"/>
    </source>
</evidence>
<dbReference type="InterPro" id="IPR026444">
    <property type="entry name" value="Secre_tail"/>
</dbReference>
<evidence type="ECO:0000259" key="3">
    <source>
        <dbReference type="PROSITE" id="PS51762"/>
    </source>
</evidence>